<dbReference type="SUPFAM" id="SSF55729">
    <property type="entry name" value="Acyl-CoA N-acyltransferases (Nat)"/>
    <property type="match status" value="1"/>
</dbReference>
<dbReference type="Proteomes" id="UP001324427">
    <property type="component" value="Unassembled WGS sequence"/>
</dbReference>
<proteinExistence type="predicted"/>
<dbReference type="PANTHER" id="PTHR42791">
    <property type="entry name" value="GNAT FAMILY ACETYLTRANSFERASE"/>
    <property type="match status" value="1"/>
</dbReference>
<dbReference type="EMBL" id="JAVFHQ010000013">
    <property type="protein sequence ID" value="KAK4546798.1"/>
    <property type="molecule type" value="Genomic_DNA"/>
</dbReference>
<dbReference type="PANTHER" id="PTHR42791:SF2">
    <property type="entry name" value="N-ACETYLTRANSFERASE DOMAIN-CONTAINING PROTEIN"/>
    <property type="match status" value="1"/>
</dbReference>
<dbReference type="CDD" id="cd04301">
    <property type="entry name" value="NAT_SF"/>
    <property type="match status" value="1"/>
</dbReference>
<accession>A0AAV9JN65</accession>
<reference evidence="2 3" key="1">
    <citation type="submission" date="2021-11" db="EMBL/GenBank/DDBJ databases">
        <title>Black yeast isolated from Biological Soil Crust.</title>
        <authorList>
            <person name="Kurbessoian T."/>
        </authorList>
    </citation>
    <scope>NUCLEOTIDE SEQUENCE [LARGE SCALE GENOMIC DNA]</scope>
    <source>
        <strain evidence="2 3">CCFEE 5522</strain>
    </source>
</reference>
<dbReference type="PROSITE" id="PS51186">
    <property type="entry name" value="GNAT"/>
    <property type="match status" value="1"/>
</dbReference>
<dbReference type="GO" id="GO:0016747">
    <property type="term" value="F:acyltransferase activity, transferring groups other than amino-acyl groups"/>
    <property type="evidence" value="ECO:0007669"/>
    <property type="project" value="InterPro"/>
</dbReference>
<comment type="caution">
    <text evidence="2">The sequence shown here is derived from an EMBL/GenBank/DDBJ whole genome shotgun (WGS) entry which is preliminary data.</text>
</comment>
<evidence type="ECO:0000313" key="3">
    <source>
        <dbReference type="Proteomes" id="UP001324427"/>
    </source>
</evidence>
<dbReference type="Gene3D" id="3.40.630.30">
    <property type="match status" value="1"/>
</dbReference>
<feature type="domain" description="N-acetyltransferase" evidence="1">
    <location>
        <begin position="15"/>
        <end position="202"/>
    </location>
</feature>
<sequence>MALPEQFDVIEATLSNVKSLSTIVSRSFHPVNPYIKKVFPDTARMRQWWAQIFTDEIHDSSCKVLTAIDPNDGAAIGALTLRLLGAEDRGSGLWTMYDLTEDHDTMAYQPMVAGMTEHRERTMLGTPHFLIELFGVDDAYKGRQIGKKLLMRACQIADQAGYDTFVQANASARAFYCKLGFVEQGKSVMPGEAEYVEYMLVRPCTS</sequence>
<dbReference type="InterPro" id="IPR016181">
    <property type="entry name" value="Acyl_CoA_acyltransferase"/>
</dbReference>
<gene>
    <name evidence="2" type="ORF">LTR36_001530</name>
</gene>
<dbReference type="InterPro" id="IPR000182">
    <property type="entry name" value="GNAT_dom"/>
</dbReference>
<protein>
    <recommendedName>
        <fullName evidence="1">N-acetyltransferase domain-containing protein</fullName>
    </recommendedName>
</protein>
<dbReference type="Pfam" id="PF00583">
    <property type="entry name" value="Acetyltransf_1"/>
    <property type="match status" value="1"/>
</dbReference>
<keyword evidence="3" id="KW-1185">Reference proteome</keyword>
<evidence type="ECO:0000313" key="2">
    <source>
        <dbReference type="EMBL" id="KAK4546798.1"/>
    </source>
</evidence>
<organism evidence="2 3">
    <name type="scientific">Oleoguttula mirabilis</name>
    <dbReference type="NCBI Taxonomy" id="1507867"/>
    <lineage>
        <taxon>Eukaryota</taxon>
        <taxon>Fungi</taxon>
        <taxon>Dikarya</taxon>
        <taxon>Ascomycota</taxon>
        <taxon>Pezizomycotina</taxon>
        <taxon>Dothideomycetes</taxon>
        <taxon>Dothideomycetidae</taxon>
        <taxon>Mycosphaerellales</taxon>
        <taxon>Teratosphaeriaceae</taxon>
        <taxon>Oleoguttula</taxon>
    </lineage>
</organism>
<dbReference type="InterPro" id="IPR052523">
    <property type="entry name" value="Trichothecene_AcTrans"/>
</dbReference>
<name>A0AAV9JN65_9PEZI</name>
<dbReference type="AlphaFoldDB" id="A0AAV9JN65"/>
<evidence type="ECO:0000259" key="1">
    <source>
        <dbReference type="PROSITE" id="PS51186"/>
    </source>
</evidence>